<evidence type="ECO:0000313" key="1">
    <source>
        <dbReference type="EMBL" id="VVT21075.1"/>
    </source>
</evidence>
<reference evidence="1 2" key="1">
    <citation type="submission" date="2019-09" db="EMBL/GenBank/DDBJ databases">
        <authorList>
            <person name="Dittami M. S."/>
        </authorList>
    </citation>
    <scope>NUCLEOTIDE SEQUENCE [LARGE SCALE GENOMIC DNA]</scope>
    <source>
        <strain evidence="1">SPHINGO391</strain>
    </source>
</reference>
<accession>A0A5E7ZV96</accession>
<proteinExistence type="predicted"/>
<gene>
    <name evidence="1" type="ORF">SPHINGO391_470148</name>
</gene>
<protein>
    <submittedName>
        <fullName evidence="1">Uncharacterized protein</fullName>
    </submittedName>
</protein>
<organism evidence="1 2">
    <name type="scientific">Sphingomonas aurantiaca</name>
    <dbReference type="NCBI Taxonomy" id="185949"/>
    <lineage>
        <taxon>Bacteria</taxon>
        <taxon>Pseudomonadati</taxon>
        <taxon>Pseudomonadota</taxon>
        <taxon>Alphaproteobacteria</taxon>
        <taxon>Sphingomonadales</taxon>
        <taxon>Sphingomonadaceae</taxon>
        <taxon>Sphingomonas</taxon>
    </lineage>
</organism>
<sequence length="71" mass="7794">MRALRSSAFLVDNRTRYRCALAAFGLATERAERLARRRAPAARTAADIGFSYGIANADDHGSSFVLQLEYG</sequence>
<dbReference type="AlphaFoldDB" id="A0A5E7ZV96"/>
<name>A0A5E7ZV96_9SPHN</name>
<dbReference type="EMBL" id="CABVLI010000042">
    <property type="protein sequence ID" value="VVT21075.1"/>
    <property type="molecule type" value="Genomic_DNA"/>
</dbReference>
<evidence type="ECO:0000313" key="2">
    <source>
        <dbReference type="Proteomes" id="UP000326857"/>
    </source>
</evidence>
<dbReference type="Proteomes" id="UP000326857">
    <property type="component" value="Unassembled WGS sequence"/>
</dbReference>